<evidence type="ECO:0000313" key="2">
    <source>
        <dbReference type="Proteomes" id="UP000427769"/>
    </source>
</evidence>
<sequence length="352" mass="40101">MSKVKLGFREWTKFSVNCCSGCSNNCRYCYAKGMAVRFRQLTVEEWPLERIREKDVIKPQKSYDGRVMFPSSHDITPANLDACMTVIGNLLGAGNEILIVSKPRFECIDRICREFQAASDLCCSTATGAGFTVRTLYTTTGQELFIFKRPIIFNGISDLVTKHDFADRALVVTLPPIRAESRRPMSEIKREWQTLRPYALGALCDAIVEALRNYDHVHLDRAPRMADFAKWVVAAEPALPWERGQFMVEYEKNRLELIEVAIESDPISLSVMEMMNRLEGNKWTGTPTGLLKELAGYVPNNGARKKNWPQAPNIFTNRLRRVQTFLRAKGIEVEHTKSGKRRITLKMWSQGA</sequence>
<dbReference type="Proteomes" id="UP000427769">
    <property type="component" value="Chromosome"/>
</dbReference>
<protein>
    <submittedName>
        <fullName evidence="1">Uncharacterized protein</fullName>
    </submittedName>
</protein>
<reference evidence="1 2" key="1">
    <citation type="submission" date="2019-11" db="EMBL/GenBank/DDBJ databases">
        <title>Comparative genomics of hydrocarbon-degrading Desulfosarcina strains.</title>
        <authorList>
            <person name="Watanabe M."/>
            <person name="Kojima H."/>
            <person name="Fukui M."/>
        </authorList>
    </citation>
    <scope>NUCLEOTIDE SEQUENCE [LARGE SCALE GENOMIC DNA]</scope>
    <source>
        <strain evidence="1 2">PP31</strain>
    </source>
</reference>
<name>A0A5K7Z1M9_9BACT</name>
<keyword evidence="2" id="KW-1185">Reference proteome</keyword>
<gene>
    <name evidence="1" type="ORF">DSCW_19770</name>
</gene>
<dbReference type="EMBL" id="AP021875">
    <property type="protein sequence ID" value="BBO74560.1"/>
    <property type="molecule type" value="Genomic_DNA"/>
</dbReference>
<dbReference type="AlphaFoldDB" id="A0A5K7Z1M9"/>
<accession>A0A5K7Z1M9</accession>
<evidence type="ECO:0000313" key="1">
    <source>
        <dbReference type="EMBL" id="BBO74560.1"/>
    </source>
</evidence>
<proteinExistence type="predicted"/>
<organism evidence="1 2">
    <name type="scientific">Desulfosarcina widdelii</name>
    <dbReference type="NCBI Taxonomy" id="947919"/>
    <lineage>
        <taxon>Bacteria</taxon>
        <taxon>Pseudomonadati</taxon>
        <taxon>Thermodesulfobacteriota</taxon>
        <taxon>Desulfobacteria</taxon>
        <taxon>Desulfobacterales</taxon>
        <taxon>Desulfosarcinaceae</taxon>
        <taxon>Desulfosarcina</taxon>
    </lineage>
</organism>
<dbReference type="KEGG" id="dwd:DSCW_19770"/>